<dbReference type="PANTHER" id="PTHR12809:SF2">
    <property type="entry name" value="MEDIATOR OF RNA POLYMERASE II TRANSCRIPTION SUBUNIT 14"/>
    <property type="match status" value="1"/>
</dbReference>
<evidence type="ECO:0000313" key="12">
    <source>
        <dbReference type="EMBL" id="KAL2285514.1"/>
    </source>
</evidence>
<dbReference type="InterPro" id="IPR055122">
    <property type="entry name" value="Med14_N"/>
</dbReference>
<comment type="function">
    <text evidence="9">Component of the Mediator complex, a coactivator involved in the regulated transcription of nearly all RNA polymerase II-dependent genes. Mediator functions as a bridge to convey information from gene-specific regulatory proteins to the basal RNA polymerase II transcription machinery. Mediator is recruited to promoters by direct interactions with regulatory proteins and serves as a scaffold for the assembly of a functional preinitiation complex with RNA polymerase II and the general transcription factors.</text>
</comment>
<dbReference type="Proteomes" id="UP001600888">
    <property type="component" value="Unassembled WGS sequence"/>
</dbReference>
<keyword evidence="4 9" id="KW-0805">Transcription regulation</keyword>
<comment type="caution">
    <text evidence="12">The sequence shown here is derived from an EMBL/GenBank/DDBJ whole genome shotgun (WGS) entry which is preliminary data.</text>
</comment>
<evidence type="ECO:0000256" key="10">
    <source>
        <dbReference type="SAM" id="MobiDB-lite"/>
    </source>
</evidence>
<keyword evidence="7 9" id="KW-0539">Nucleus</keyword>
<gene>
    <name evidence="12" type="ORF">FJTKL_08165</name>
</gene>
<feature type="region of interest" description="Disordered" evidence="10">
    <location>
        <begin position="1"/>
        <end position="46"/>
    </location>
</feature>
<accession>A0ABR4ESV4</accession>
<keyword evidence="5 9" id="KW-0010">Activator</keyword>
<sequence length="1085" mass="121605">MEIGTQNGARTDHDRDSKMNGINGAGMVKREPSPNKAKGGATPMTNGYDTPVEVDAPKQAALNAPDQASKMDNLPPEIAHITQNFIGIPFLLQRLAQKSHNDLQTKVEELAKIPIPQGSLNGNGGTAEDNSEENQNKKANLLHFIQDMHGKWVKALVISEWSRKAGQVSKLIDLNVHINEQLAKYDQGLDFMGHIKRGLYQARLPDPDLKTALQVLSTGQAPWFPEFGYIEPPPLTTAEQIKWINELNTLLSVRLNLEDHDKIPPQFRDYTIDSGRVTFRVDGEFEVDLTIADEDFDKQFWFIDFRFTFSPAPQELSEALRVFLEMRVNEALASDGLRGCYELLHELTLTHKINELRRQAVQLSRGRWIENMKVERLNRALSVQYWTNRLPTTNSNSGPRSWIIVGVNSGRTTQPNLPPKTNPTSHLELRWFQDGKEVRDVDVAIDDQDISAETLVKKIVAKHVGNILSSIYDRLLSKPRFEKRQASISLNIDSEDPSESALIVQLTHAQSLTVRINPTTGMFTMQPAAQSYIYKGEAFLNQRSRNLVEDGVMQIESIRWQSAFGELIRLGEGQGWRMSRRPVSSEEVKRLHASREPHNMLWLRREGWAPTWFLVVCLSLAGDTWWLVEVDAPNNPTVDSPKPRGNQFIPRNNVMFEKSTARVKYFNLVPITSTNPKFSVPFFTDLTTLTTGMIAHISDITTLGKSRIQYAPTVDINPYLSSRIRMPALNVRFASILPPQGGDRKVQRTRDSWAGEYVKIIFRGVRNPASASSRYFTVSADVRVDVKDKSRFSLLKGHVDHDVYYHARTGSFRLHLRTEIGKSFVDALATRLKALDRLVEFVAAINSRAGTVKCESVTLRKVVFTYGPPSTDQPPADGQTSTPWRVVLDLAKSEKVSVTLEKGNPHIRIRDMLDRLVNSPVGFEQLPFWLQTSLSLQRGLDAMEDSWVDIASGNQGELQIVPRSIDWFNIHLDLPTQANKPARRLCLGVRCRQRRGQLWWSLERVQRSGEPPRKDNDEFDTALQPVFDSSGDGWLGHGKSAVAQCAGTGVEDLLAKVSDALKALAVGGGAAPPAAGSQGAAIVLD</sequence>
<name>A0ABR4ESV4_9PEZI</name>
<evidence type="ECO:0000256" key="7">
    <source>
        <dbReference type="ARBA" id="ARBA00023242"/>
    </source>
</evidence>
<protein>
    <recommendedName>
        <fullName evidence="3 9">Mediator of RNA polymerase II transcription subunit 14</fullName>
    </recommendedName>
    <alternativeName>
        <fullName evidence="8 9">Mediator complex subunit 14</fullName>
    </alternativeName>
</protein>
<dbReference type="Pfam" id="PF26204">
    <property type="entry name" value="Med14_fung"/>
    <property type="match status" value="1"/>
</dbReference>
<evidence type="ECO:0000256" key="5">
    <source>
        <dbReference type="ARBA" id="ARBA00023159"/>
    </source>
</evidence>
<feature type="region of interest" description="Disordered" evidence="10">
    <location>
        <begin position="114"/>
        <end position="134"/>
    </location>
</feature>
<evidence type="ECO:0000256" key="6">
    <source>
        <dbReference type="ARBA" id="ARBA00023163"/>
    </source>
</evidence>
<reference evidence="12 13" key="1">
    <citation type="submission" date="2024-03" db="EMBL/GenBank/DDBJ databases">
        <title>A high-quality draft genome sequence of Diaporthe vaccinii, a causative agent of upright dieback and viscid rot disease in cranberry plants.</title>
        <authorList>
            <person name="Sarrasin M."/>
            <person name="Lang B.F."/>
            <person name="Burger G."/>
        </authorList>
    </citation>
    <scope>NUCLEOTIDE SEQUENCE [LARGE SCALE GENOMIC DNA]</scope>
    <source>
        <strain evidence="12 13">IS7</strain>
    </source>
</reference>
<evidence type="ECO:0000259" key="11">
    <source>
        <dbReference type="Pfam" id="PF08638"/>
    </source>
</evidence>
<organism evidence="12 13">
    <name type="scientific">Diaporthe vaccinii</name>
    <dbReference type="NCBI Taxonomy" id="105482"/>
    <lineage>
        <taxon>Eukaryota</taxon>
        <taxon>Fungi</taxon>
        <taxon>Dikarya</taxon>
        <taxon>Ascomycota</taxon>
        <taxon>Pezizomycotina</taxon>
        <taxon>Sordariomycetes</taxon>
        <taxon>Sordariomycetidae</taxon>
        <taxon>Diaporthales</taxon>
        <taxon>Diaporthaceae</taxon>
        <taxon>Diaporthe</taxon>
        <taxon>Diaporthe eres species complex</taxon>
    </lineage>
</organism>
<keyword evidence="13" id="KW-1185">Reference proteome</keyword>
<evidence type="ECO:0000256" key="3">
    <source>
        <dbReference type="ARBA" id="ARBA00019619"/>
    </source>
</evidence>
<dbReference type="EMBL" id="JBAWTH010000030">
    <property type="protein sequence ID" value="KAL2285514.1"/>
    <property type="molecule type" value="Genomic_DNA"/>
</dbReference>
<evidence type="ECO:0000256" key="1">
    <source>
        <dbReference type="ARBA" id="ARBA00004123"/>
    </source>
</evidence>
<dbReference type="Pfam" id="PF08638">
    <property type="entry name" value="Med14"/>
    <property type="match status" value="1"/>
</dbReference>
<evidence type="ECO:0000256" key="9">
    <source>
        <dbReference type="RuleBase" id="RU365082"/>
    </source>
</evidence>
<proteinExistence type="inferred from homology"/>
<evidence type="ECO:0000256" key="8">
    <source>
        <dbReference type="ARBA" id="ARBA00032007"/>
    </source>
</evidence>
<dbReference type="InterPro" id="IPR013947">
    <property type="entry name" value="Mediator_Med14"/>
</dbReference>
<comment type="subunit">
    <text evidence="9">Component of the Mediator complex.</text>
</comment>
<comment type="subcellular location">
    <subcellularLocation>
        <location evidence="1 9">Nucleus</location>
    </subcellularLocation>
</comment>
<evidence type="ECO:0000256" key="2">
    <source>
        <dbReference type="ARBA" id="ARBA00007813"/>
    </source>
</evidence>
<evidence type="ECO:0000256" key="4">
    <source>
        <dbReference type="ARBA" id="ARBA00023015"/>
    </source>
</evidence>
<evidence type="ECO:0000313" key="13">
    <source>
        <dbReference type="Proteomes" id="UP001600888"/>
    </source>
</evidence>
<comment type="similarity">
    <text evidence="2 9">Belongs to the Mediator complex subunit 14 family.</text>
</comment>
<feature type="domain" description="Mediator complex subunit MED14 N-terminal" evidence="11">
    <location>
        <begin position="90"/>
        <end position="293"/>
    </location>
</feature>
<dbReference type="PANTHER" id="PTHR12809">
    <property type="entry name" value="MEDIATOR COMPLEX SUBUNIT"/>
    <property type="match status" value="1"/>
</dbReference>
<keyword evidence="6 9" id="KW-0804">Transcription</keyword>